<organism evidence="2 3">
    <name type="scientific">Agromyces ramosus</name>
    <dbReference type="NCBI Taxonomy" id="33879"/>
    <lineage>
        <taxon>Bacteria</taxon>
        <taxon>Bacillati</taxon>
        <taxon>Actinomycetota</taxon>
        <taxon>Actinomycetes</taxon>
        <taxon>Micrococcales</taxon>
        <taxon>Microbacteriaceae</taxon>
        <taxon>Agromyces</taxon>
    </lineage>
</organism>
<dbReference type="Proteomes" id="UP001239083">
    <property type="component" value="Unassembled WGS sequence"/>
</dbReference>
<dbReference type="RefSeq" id="WP_307039763.1">
    <property type="nucleotide sequence ID" value="NZ_JAUSYY010000001.1"/>
</dbReference>
<comment type="caution">
    <text evidence="2">The sequence shown here is derived from an EMBL/GenBank/DDBJ whole genome shotgun (WGS) entry which is preliminary data.</text>
</comment>
<gene>
    <name evidence="2" type="ORF">QFZ26_000939</name>
</gene>
<keyword evidence="3" id="KW-1185">Reference proteome</keyword>
<reference evidence="2 3" key="1">
    <citation type="submission" date="2023-07" db="EMBL/GenBank/DDBJ databases">
        <title>Comparative genomics of wheat-associated soil bacteria to identify genetic determinants of phenazine resistance.</title>
        <authorList>
            <person name="Mouncey N."/>
        </authorList>
    </citation>
    <scope>NUCLEOTIDE SEQUENCE [LARGE SCALE GENOMIC DNA]</scope>
    <source>
        <strain evidence="2 3">V3I3</strain>
    </source>
</reference>
<proteinExistence type="predicted"/>
<protein>
    <submittedName>
        <fullName evidence="2">Uncharacterized protein</fullName>
    </submittedName>
</protein>
<sequence>MTTRRDTTLDNGGSAILRPHGPAARRQATRMLGLAAVALIVVALGVNQAQSAQAAAHLTQAKELAVAEVGNRVGVGAAGLDIAALRSGAASSLAASAVAEAQSVIDEAGAALGADGVSNLTALRGDVLTMIRFGDDAAALVAGADALRAEQLATSTALAAHRAAEAARLAAEAEAARIAAAEAAAAAAEASDVAADEAEWSSDADAGTAAAAPADSGAAAGTVNPYTAEFYPGLPPAPRDEDCGPCLGKPMYPVLYNGKYTWGCSA</sequence>
<feature type="region of interest" description="Disordered" evidence="1">
    <location>
        <begin position="194"/>
        <end position="213"/>
    </location>
</feature>
<name>A0ABU0R5P1_9MICO</name>
<feature type="region of interest" description="Disordered" evidence="1">
    <location>
        <begin position="1"/>
        <end position="22"/>
    </location>
</feature>
<evidence type="ECO:0000313" key="2">
    <source>
        <dbReference type="EMBL" id="MDQ0893384.1"/>
    </source>
</evidence>
<evidence type="ECO:0000256" key="1">
    <source>
        <dbReference type="SAM" id="MobiDB-lite"/>
    </source>
</evidence>
<evidence type="ECO:0000313" key="3">
    <source>
        <dbReference type="Proteomes" id="UP001239083"/>
    </source>
</evidence>
<feature type="compositionally biased region" description="Low complexity" evidence="1">
    <location>
        <begin position="203"/>
        <end position="213"/>
    </location>
</feature>
<dbReference type="EMBL" id="JAUSYY010000001">
    <property type="protein sequence ID" value="MDQ0893384.1"/>
    <property type="molecule type" value="Genomic_DNA"/>
</dbReference>
<accession>A0ABU0R5P1</accession>